<name>A0A432LS58_9GAMM</name>
<dbReference type="InterPro" id="IPR000182">
    <property type="entry name" value="GNAT_dom"/>
</dbReference>
<feature type="domain" description="N-acetyltransferase" evidence="3">
    <location>
        <begin position="30"/>
        <end position="184"/>
    </location>
</feature>
<evidence type="ECO:0000259" key="3">
    <source>
        <dbReference type="PROSITE" id="PS51186"/>
    </source>
</evidence>
<dbReference type="RefSeq" id="WP_126674331.1">
    <property type="nucleotide sequence ID" value="NZ_RYZR01000006.1"/>
</dbReference>
<proteinExistence type="predicted"/>
<dbReference type="PANTHER" id="PTHR43877">
    <property type="entry name" value="AMINOALKYLPHOSPHONATE N-ACETYLTRANSFERASE-RELATED-RELATED"/>
    <property type="match status" value="1"/>
</dbReference>
<comment type="caution">
    <text evidence="4">The sequence shown here is derived from an EMBL/GenBank/DDBJ whole genome shotgun (WGS) entry which is preliminary data.</text>
</comment>
<keyword evidence="5" id="KW-1185">Reference proteome</keyword>
<protein>
    <submittedName>
        <fullName evidence="4">GNAT family N-acetyltransferase</fullName>
    </submittedName>
</protein>
<dbReference type="AlphaFoldDB" id="A0A432LS58"/>
<evidence type="ECO:0000256" key="2">
    <source>
        <dbReference type="ARBA" id="ARBA00023315"/>
    </source>
</evidence>
<dbReference type="InterPro" id="IPR050832">
    <property type="entry name" value="Bact_Acetyltransf"/>
</dbReference>
<organism evidence="4 5">
    <name type="scientific">Dyella dinghuensis</name>
    <dbReference type="NCBI Taxonomy" id="1920169"/>
    <lineage>
        <taxon>Bacteria</taxon>
        <taxon>Pseudomonadati</taxon>
        <taxon>Pseudomonadota</taxon>
        <taxon>Gammaproteobacteria</taxon>
        <taxon>Lysobacterales</taxon>
        <taxon>Rhodanobacteraceae</taxon>
        <taxon>Dyella</taxon>
    </lineage>
</organism>
<gene>
    <name evidence="4" type="ORF">EKH79_13475</name>
</gene>
<dbReference type="OrthoDB" id="5525374at2"/>
<dbReference type="Proteomes" id="UP000267077">
    <property type="component" value="Unassembled WGS sequence"/>
</dbReference>
<dbReference type="Gene3D" id="3.40.630.30">
    <property type="match status" value="1"/>
</dbReference>
<dbReference type="CDD" id="cd04301">
    <property type="entry name" value="NAT_SF"/>
    <property type="match status" value="1"/>
</dbReference>
<evidence type="ECO:0000313" key="4">
    <source>
        <dbReference type="EMBL" id="RUL63396.1"/>
    </source>
</evidence>
<keyword evidence="2" id="KW-0012">Acyltransferase</keyword>
<evidence type="ECO:0000313" key="5">
    <source>
        <dbReference type="Proteomes" id="UP000267077"/>
    </source>
</evidence>
<dbReference type="PROSITE" id="PS51186">
    <property type="entry name" value="GNAT"/>
    <property type="match status" value="1"/>
</dbReference>
<dbReference type="EMBL" id="RYZR01000006">
    <property type="protein sequence ID" value="RUL63396.1"/>
    <property type="molecule type" value="Genomic_DNA"/>
</dbReference>
<evidence type="ECO:0000256" key="1">
    <source>
        <dbReference type="ARBA" id="ARBA00022679"/>
    </source>
</evidence>
<accession>A0A432LS58</accession>
<dbReference type="InterPro" id="IPR016181">
    <property type="entry name" value="Acyl_CoA_acyltransferase"/>
</dbReference>
<dbReference type="PANTHER" id="PTHR43877:SF2">
    <property type="entry name" value="AMINOALKYLPHOSPHONATE N-ACETYLTRANSFERASE-RELATED"/>
    <property type="match status" value="1"/>
</dbReference>
<sequence>MSALSLSDLEFPPSRQPTIPFSEALRQRGFGWRSAEQGDVDFMRRLYETLRADEMALIAWPENTRASFLDSQFVLQHRHFTTHFEHAEFLVLEHAGTSIGRLYLLRAPPRWLIVDIGLLPTWQNHGLGGALIQQLQQEARNARAQGLSLHVRLDNPRAHALYLRLGFQNEGVDGMHLLMHWDVPAAT</sequence>
<dbReference type="SUPFAM" id="SSF55729">
    <property type="entry name" value="Acyl-CoA N-acyltransferases (Nat)"/>
    <property type="match status" value="1"/>
</dbReference>
<dbReference type="Pfam" id="PF00583">
    <property type="entry name" value="Acetyltransf_1"/>
    <property type="match status" value="1"/>
</dbReference>
<dbReference type="GO" id="GO:0016747">
    <property type="term" value="F:acyltransferase activity, transferring groups other than amino-acyl groups"/>
    <property type="evidence" value="ECO:0007669"/>
    <property type="project" value="InterPro"/>
</dbReference>
<reference evidence="4 5" key="1">
    <citation type="submission" date="2018-12" db="EMBL/GenBank/DDBJ databases">
        <title>Dyella dinghuensis sp. nov. DHOA06 and Dyella choica sp. nov. 4M-K27, isolated from forest soil.</title>
        <authorList>
            <person name="Qiu L.-H."/>
            <person name="Gao Z.-H."/>
        </authorList>
    </citation>
    <scope>NUCLEOTIDE SEQUENCE [LARGE SCALE GENOMIC DNA]</scope>
    <source>
        <strain evidence="4 5">DHOA06</strain>
    </source>
</reference>
<keyword evidence="1 4" id="KW-0808">Transferase</keyword>